<dbReference type="EMBL" id="JABFUD020000018">
    <property type="protein sequence ID" value="KAI5065787.1"/>
    <property type="molecule type" value="Genomic_DNA"/>
</dbReference>
<organism evidence="2 3">
    <name type="scientific">Adiantum capillus-veneris</name>
    <name type="common">Maidenhair fern</name>
    <dbReference type="NCBI Taxonomy" id="13818"/>
    <lineage>
        <taxon>Eukaryota</taxon>
        <taxon>Viridiplantae</taxon>
        <taxon>Streptophyta</taxon>
        <taxon>Embryophyta</taxon>
        <taxon>Tracheophyta</taxon>
        <taxon>Polypodiopsida</taxon>
        <taxon>Polypodiidae</taxon>
        <taxon>Polypodiales</taxon>
        <taxon>Pteridineae</taxon>
        <taxon>Pteridaceae</taxon>
        <taxon>Vittarioideae</taxon>
        <taxon>Adiantum</taxon>
    </lineage>
</organism>
<gene>
    <name evidence="2" type="ORF">GOP47_0018411</name>
</gene>
<name>A0A9D4UDQ9_ADICA</name>
<dbReference type="Proteomes" id="UP000886520">
    <property type="component" value="Chromosome 18"/>
</dbReference>
<feature type="region of interest" description="Disordered" evidence="1">
    <location>
        <begin position="292"/>
        <end position="312"/>
    </location>
</feature>
<evidence type="ECO:0000313" key="3">
    <source>
        <dbReference type="Proteomes" id="UP000886520"/>
    </source>
</evidence>
<sequence>MGANNIEEDGYKGYCVVSLPNQVADIEDHSSKRRASGVFEDVASCCIVITHSCLGKLTSLPFPMGDIMEAVEEAVVPIERFTLRLLTALDDQIYGIIMRIEGSITSASEKSTLVLRLVRERGVLGMSADFWVQHEVSIREWLQRTIDFVDTIPLIGVATPFVCTVSAPSMNAMSDWLVGHSQSQDKAIQFHHKMSDKMEAVYSQDLLSIRNAIKDAKEDEATKAMSAPPKDTEEGNLQAKGVKEEEIVEAKDKEVTDEQSDGSEVSAVLDMIDSGWLLGSGGAISPRAHVVAAAADPKKQASSKKKRGILRR</sequence>
<reference evidence="2" key="1">
    <citation type="submission" date="2021-01" db="EMBL/GenBank/DDBJ databases">
        <title>Adiantum capillus-veneris genome.</title>
        <authorList>
            <person name="Fang Y."/>
            <person name="Liao Q."/>
        </authorList>
    </citation>
    <scope>NUCLEOTIDE SEQUENCE</scope>
    <source>
        <strain evidence="2">H3</strain>
        <tissue evidence="2">Leaf</tissue>
    </source>
</reference>
<evidence type="ECO:0000256" key="1">
    <source>
        <dbReference type="SAM" id="MobiDB-lite"/>
    </source>
</evidence>
<feature type="region of interest" description="Disordered" evidence="1">
    <location>
        <begin position="219"/>
        <end position="238"/>
    </location>
</feature>
<dbReference type="OrthoDB" id="1939616at2759"/>
<evidence type="ECO:0000313" key="2">
    <source>
        <dbReference type="EMBL" id="KAI5065787.1"/>
    </source>
</evidence>
<accession>A0A9D4UDQ9</accession>
<keyword evidence="3" id="KW-1185">Reference proteome</keyword>
<protein>
    <submittedName>
        <fullName evidence="2">Uncharacterized protein</fullName>
    </submittedName>
</protein>
<comment type="caution">
    <text evidence="2">The sequence shown here is derived from an EMBL/GenBank/DDBJ whole genome shotgun (WGS) entry which is preliminary data.</text>
</comment>
<feature type="compositionally biased region" description="Basic residues" evidence="1">
    <location>
        <begin position="301"/>
        <end position="312"/>
    </location>
</feature>
<dbReference type="AlphaFoldDB" id="A0A9D4UDQ9"/>
<proteinExistence type="predicted"/>